<organism evidence="1 2">
    <name type="scientific">Clostridium saccharobutylicum</name>
    <dbReference type="NCBI Taxonomy" id="169679"/>
    <lineage>
        <taxon>Bacteria</taxon>
        <taxon>Bacillati</taxon>
        <taxon>Bacillota</taxon>
        <taxon>Clostridia</taxon>
        <taxon>Eubacteriales</taxon>
        <taxon>Clostridiaceae</taxon>
        <taxon>Clostridium</taxon>
    </lineage>
</organism>
<accession>A0A1S8NIM0</accession>
<evidence type="ECO:0000313" key="1">
    <source>
        <dbReference type="EMBL" id="OOM16111.1"/>
    </source>
</evidence>
<dbReference type="EMBL" id="LZYZ01000001">
    <property type="protein sequence ID" value="OOM16111.1"/>
    <property type="molecule type" value="Genomic_DNA"/>
</dbReference>
<name>A0A1S8NIM0_CLOSA</name>
<evidence type="ECO:0000313" key="2">
    <source>
        <dbReference type="Proteomes" id="UP000191154"/>
    </source>
</evidence>
<reference evidence="1 2" key="1">
    <citation type="submission" date="2016-05" db="EMBL/GenBank/DDBJ databases">
        <title>Microbial solvent formation.</title>
        <authorList>
            <person name="Poehlein A."/>
            <person name="Montoya Solano J.D."/>
            <person name="Flitsch S."/>
            <person name="Krabben P."/>
            <person name="Duerre P."/>
            <person name="Daniel R."/>
        </authorList>
    </citation>
    <scope>NUCLEOTIDE SEQUENCE [LARGE SCALE GENOMIC DNA]</scope>
    <source>
        <strain evidence="1 2">L1-8</strain>
    </source>
</reference>
<protein>
    <submittedName>
        <fullName evidence="1">Uncharacterized protein</fullName>
    </submittedName>
</protein>
<dbReference type="AlphaFoldDB" id="A0A1S8NIM0"/>
<dbReference type="STRING" id="169679.CSACC_37880"/>
<gene>
    <name evidence="1" type="ORF">CLOSAC_03820</name>
</gene>
<dbReference type="Proteomes" id="UP000191154">
    <property type="component" value="Unassembled WGS sequence"/>
</dbReference>
<sequence length="131" mass="15432">MGGKMEIYIYKTYDEWFKDRPTEVLEGDINSAYNGTLVIDTLEDSKRYRQRFSLRNNFAIIYKLSYGFLSYPREINIYSSVDSWKNSNPEITFKGEVCENEGGESQFVFINEDGFKHYISMDGIYAVTYER</sequence>
<proteinExistence type="predicted"/>
<comment type="caution">
    <text evidence="1">The sequence shown here is derived from an EMBL/GenBank/DDBJ whole genome shotgun (WGS) entry which is preliminary data.</text>
</comment>